<feature type="active site" evidence="1">
    <location>
        <position position="2108"/>
    </location>
</feature>
<feature type="coiled-coil region" evidence="2">
    <location>
        <begin position="795"/>
        <end position="840"/>
    </location>
</feature>
<dbReference type="GO" id="GO:0005739">
    <property type="term" value="C:mitochondrion"/>
    <property type="evidence" value="ECO:0007669"/>
    <property type="project" value="UniProtKB-SubCell"/>
</dbReference>
<dbReference type="GO" id="GO:0043504">
    <property type="term" value="P:mitochondrial DNA repair"/>
    <property type="evidence" value="ECO:0007669"/>
    <property type="project" value="UniProtKB-UniRule"/>
</dbReference>
<feature type="compositionally biased region" description="Basic and acidic residues" evidence="3">
    <location>
        <begin position="855"/>
        <end position="869"/>
    </location>
</feature>
<dbReference type="PANTHER" id="PTHR31340">
    <property type="entry name" value="MITOCHONDRIAL GENOME MAINTENANCE EXONUCLEASE 1"/>
    <property type="match status" value="1"/>
</dbReference>
<feature type="compositionally biased region" description="Polar residues" evidence="3">
    <location>
        <begin position="575"/>
        <end position="593"/>
    </location>
</feature>
<feature type="active site" evidence="1">
    <location>
        <position position="2121"/>
    </location>
</feature>
<keyword evidence="1" id="KW-0269">Exonuclease</keyword>
<feature type="region of interest" description="Disordered" evidence="3">
    <location>
        <begin position="573"/>
        <end position="593"/>
    </location>
</feature>
<evidence type="ECO:0000256" key="3">
    <source>
        <dbReference type="SAM" id="MobiDB-lite"/>
    </source>
</evidence>
<dbReference type="GO" id="GO:0008297">
    <property type="term" value="F:single-stranded DNA exodeoxyribonuclease activity"/>
    <property type="evidence" value="ECO:0007669"/>
    <property type="project" value="UniProtKB-UniRule"/>
</dbReference>
<sequence>MLEIRRNFGVLLYIVKRSIADYSTKGDKHYEFCIRHIKTDLNNHSYIVKQTTGIPREIRNVSPISYRNSPYTIGPQASYNSFLPSTKHSKFKITYDSGNSFLERNVLVQDSVNKMVTHYSTKEQNPNSSIYKHCTVEEVKNPCYINDTPSCYANLSEQRYDTFSNDNNETVYINSNYHENYLYSNRYNQIATSEDDPFTNDSNDFSLTKIKELLNNKLKDIMITNLNTKNIISDNIVILNQKIPERESLLFFKNNDLHVIESSHTNFKNEVKNYLKKHDSKRRNRRAPERLNLIRFSKVSWPDNLFGEYNSQSNFSENNSFDSVNTSSSWKSLNGITLKVKNSIPLKKNLEQTWVEYDEDNENFEHETSRNYIGFSPKSGPPFTEKVPINRDKLIDESVVPNSSILSIINSIDKSAVIIQKDLYITDQIIQKIQKEEEKNKEMDKNKLETSENKNYVMYLGAPTVKNGAVTLSLAGLTTGTNELSLSNRHQSHKYLLSSKNVHVSQTQNNGLNNDSSTSVTVKSVNNDGKISLNMSYEPNKLVPMFSFFSNDQSVEENVGVNNINKTLDNINNNPSRQSSISQLHHTSENNLPDNNYQLSNESGNRLKVLERGITNKCENKSSKTFHTSENNLPDNNYQLSNESGNRLKVLERGITNKCENKSSKTFHTSEDTLPDNNYQLSNENGNRLKVLERGITNKCENKSSKTFRTSENNLPDNNYQLSNESGNRLKVLERGITNKCENKSSKTFKEESRYTIPDNRPLEDKSAVENMGTFSREIDVNKSNNLQDEIHKLLVISNERIKKLETELSNLKIHNECEKKNSSQKLSDVQKLLETLLNEYSLKREASVSNELNNKSEIKHSHTSKPDADQIAQHIGRAVAESLETWLNYNIPKKEITSSDESRSESKIQTEPDILKAEDTLNTEETLLNDNFLKTEMYNANYSDEGIIQMDSHANHNNINENSEDNYYHSSNTINNELEFTENDFPKQEEIIHESEKKHSEISDEEPTLIKKESSDINYPVEIHESFFNSNTNETSLKNKNLSNDNIKESNNKSQYTLTDCGPTSKLYSLKCSNENGNESITNKEDIMEHRGSIKKEGSFYEKRKKYLANMNSSAKESHVQVLYKHNNNSNLCITSNNTSKEPLTMKSDDLNPPDFRYPVSCTSGKGSFGGRKKEEDLYKFVPIKKKIDSSNTNNSSVDRVRKTTISSIEKNDFTDISISEVQTYVDSRLPIPFSTETFFQIFGTNQSLRDHSSFMDVAKFKLSSPNRMTDQHSNLNVMAKLDDIQKSVQYLNILTMNSKLLQSKDEVFKNGTLISSKEVSASPANKQRSVKDSTKEKIQYSKIESPHITNKKEQTINLGNVSNFIPKFSLKMFKNNNLTVKAHNLKQIGQQNWGSEKNKNNQEIRIQISEIKKQDEKRSSKKDEKSLLVVKPKKENIKEIKVDIKKRGIQKVGLTGIKVSKGKYVDLFSFDKNEKKNKPNVQGHKKGVYDHRALSKRDRKILREITKEIPKKKLKGKSNRKRPIRPITSRKAGKEIAKSLVKKTENVASNITLPKKDGESVNKTVVSNADLSNKQKLLPPGKHGPEEKEVQKSYTDKIEIRTHKIIPRVGRKKEENKNLLKSEGRKSQVIIHDKTVEKIKISEANSTNTDKYNVSKLENSKQHIKTEKFSIKNAESRNIKSDVGNIDITSRRPLCQTYVATETYVNQPEKIHQIPEKIFTSKKIHKKIPTPPKVTILENIKTNNEDNNETLKIHEGFKEDLIRKSQKKIENNTNIDFRVRTPKLRNPKSKVTMFKSKQEPMPMLVKDKKNSEIKNKHLIQKMHQTNKLDQKNFNEIRTSKITSTVNKGASVQNMKADELYKVKQSQSKSKTPDIINIKPPEKVAKVTEKPRESEQLKIVATDKLKYPKETAIEEKAPKIGLPEIKNRTHFPMFLIDVDKMSKEIKPELDFRNCQKCQVAHDKIIEFPLHNQEKKLLFKPPFKILNLGPNNDPTLRNELKFFPSVTKVMNLTIPENSRETLREWRKSMINELGENGFKSFYKAELINGNKFNWMLHNFLLNGDQYKIDSSPNLSLKSIEKVFRRTSDLSAINSHVIHRKLAYRGVIDCVAKYQNKPVLIEWKRLENPQVEVTNTSIDVAATQLSAYIGALNYDDTYKFQISGGLLVLAYNDGSDAEVIEINNEQCNKHWKIWLKRLQLYHEMSRKKAM</sequence>
<dbReference type="EMBL" id="OV725077">
    <property type="protein sequence ID" value="CAH1388604.1"/>
    <property type="molecule type" value="Genomic_DNA"/>
</dbReference>
<evidence type="ECO:0000256" key="2">
    <source>
        <dbReference type="SAM" id="Coils"/>
    </source>
</evidence>
<accession>A0A9P0GUQ8</accession>
<organism evidence="4 5">
    <name type="scientific">Nezara viridula</name>
    <name type="common">Southern green stink bug</name>
    <name type="synonym">Cimex viridulus</name>
    <dbReference type="NCBI Taxonomy" id="85310"/>
    <lineage>
        <taxon>Eukaryota</taxon>
        <taxon>Metazoa</taxon>
        <taxon>Ecdysozoa</taxon>
        <taxon>Arthropoda</taxon>
        <taxon>Hexapoda</taxon>
        <taxon>Insecta</taxon>
        <taxon>Pterygota</taxon>
        <taxon>Neoptera</taxon>
        <taxon>Paraneoptera</taxon>
        <taxon>Hemiptera</taxon>
        <taxon>Heteroptera</taxon>
        <taxon>Panheteroptera</taxon>
        <taxon>Pentatomomorpha</taxon>
        <taxon>Pentatomoidea</taxon>
        <taxon>Pentatomidae</taxon>
        <taxon>Pentatominae</taxon>
        <taxon>Nezara</taxon>
    </lineage>
</organism>
<dbReference type="HAMAP" id="MF_03030">
    <property type="entry name" value="MGME1"/>
    <property type="match status" value="1"/>
</dbReference>
<evidence type="ECO:0000313" key="4">
    <source>
        <dbReference type="EMBL" id="CAH1388604.1"/>
    </source>
</evidence>
<dbReference type="EC" id="3.1.-.-" evidence="1"/>
<dbReference type="GO" id="GO:0006264">
    <property type="term" value="P:mitochondrial DNA replication"/>
    <property type="evidence" value="ECO:0007669"/>
    <property type="project" value="TreeGrafter"/>
</dbReference>
<gene>
    <name evidence="4" type="ORF">NEZAVI_LOCUS191</name>
</gene>
<feature type="active site" evidence="1">
    <location>
        <position position="2123"/>
    </location>
</feature>
<dbReference type="Proteomes" id="UP001152798">
    <property type="component" value="Chromosome 1"/>
</dbReference>
<feature type="region of interest" description="Disordered" evidence="3">
    <location>
        <begin position="1570"/>
        <end position="1594"/>
    </location>
</feature>
<proteinExistence type="inferred from homology"/>
<evidence type="ECO:0000256" key="1">
    <source>
        <dbReference type="HAMAP-Rule" id="MF_03030"/>
    </source>
</evidence>
<comment type="subcellular location">
    <subcellularLocation>
        <location evidence="1">Mitochondrion</location>
    </subcellularLocation>
</comment>
<feature type="region of interest" description="Disordered" evidence="3">
    <location>
        <begin position="1515"/>
        <end position="1537"/>
    </location>
</feature>
<comment type="similarity">
    <text evidence="1">Belongs to the MGME1 family.</text>
</comment>
<feature type="compositionally biased region" description="Basic and acidic residues" evidence="3">
    <location>
        <begin position="1585"/>
        <end position="1594"/>
    </location>
</feature>
<name>A0A9P0GUQ8_NEZVI</name>
<evidence type="ECO:0000313" key="5">
    <source>
        <dbReference type="Proteomes" id="UP001152798"/>
    </source>
</evidence>
<feature type="compositionally biased region" description="Basic residues" evidence="3">
    <location>
        <begin position="1515"/>
        <end position="1526"/>
    </location>
</feature>
<keyword evidence="2" id="KW-0175">Coiled coil</keyword>
<keyword evidence="1" id="KW-0540">Nuclease</keyword>
<feature type="coiled-coil region" evidence="2">
    <location>
        <begin position="426"/>
        <end position="454"/>
    </location>
</feature>
<keyword evidence="1" id="KW-0496">Mitochondrion</keyword>
<dbReference type="OrthoDB" id="5777131at2759"/>
<dbReference type="PANTHER" id="PTHR31340:SF3">
    <property type="entry name" value="MITOCHONDRIAL GENOME MAINTENANCE EXONUCLEASE 1"/>
    <property type="match status" value="1"/>
</dbReference>
<keyword evidence="5" id="KW-1185">Reference proteome</keyword>
<protein>
    <recommendedName>
        <fullName evidence="1">Mitochondrial genome maintenance exonuclease 1</fullName>
        <ecNumber evidence="1">3.1.-.-</ecNumber>
    </recommendedName>
</protein>
<comment type="function">
    <text evidence="1">Metal-dependent single-stranded DNA (ssDNA) exonuclease involved in mitochondrial genome maintenance.</text>
</comment>
<reference evidence="4" key="1">
    <citation type="submission" date="2022-01" db="EMBL/GenBank/DDBJ databases">
        <authorList>
            <person name="King R."/>
        </authorList>
    </citation>
    <scope>NUCLEOTIDE SEQUENCE</scope>
</reference>
<keyword evidence="1" id="KW-0378">Hydrolase</keyword>
<feature type="region of interest" description="Disordered" evidence="3">
    <location>
        <begin position="849"/>
        <end position="869"/>
    </location>
</feature>